<proteinExistence type="predicted"/>
<dbReference type="KEGG" id="cbx:Cenrod_2599"/>
<keyword evidence="2" id="KW-1185">Reference proteome</keyword>
<name>U5NBF1_9BURK</name>
<dbReference type="AlphaFoldDB" id="U5NBF1"/>
<gene>
    <name evidence="1" type="ORF">Cenrod_2599</name>
</gene>
<evidence type="ECO:0008006" key="3">
    <source>
        <dbReference type="Google" id="ProtNLM"/>
    </source>
</evidence>
<dbReference type="HOGENOM" id="CLU_092819_0_0_4"/>
<dbReference type="InterPro" id="IPR013467">
    <property type="entry name" value="HNH78-like"/>
</dbReference>
<dbReference type="STRING" id="946483.Cenrod_2599"/>
<protein>
    <recommendedName>
        <fullName evidence="3">TIGR02646 family protein</fullName>
    </recommendedName>
</protein>
<reference evidence="1 2" key="1">
    <citation type="journal article" date="2013" name="Genome Biol.">
        <title>Genomic analysis reveals key aspects of prokaryotic symbiosis in the phototrophic consortium "Chlorochromatium aggregatum".</title>
        <authorList>
            <person name="Liu Z."/>
            <person name="Muller J."/>
            <person name="Li T."/>
            <person name="Alvey R.M."/>
            <person name="Vogl K."/>
            <person name="Frigaard N.U."/>
            <person name="Rockwell N.C."/>
            <person name="Boyd E.S."/>
            <person name="Tomsho L.P."/>
            <person name="Schuster S.C."/>
            <person name="Henke P."/>
            <person name="Rohde M."/>
            <person name="Overmann J."/>
            <person name="Bryant D.A."/>
        </authorList>
    </citation>
    <scope>NUCLEOTIDE SEQUENCE [LARGE SCALE GENOMIC DNA]</scope>
    <source>
        <strain evidence="1">CR</strain>
    </source>
</reference>
<dbReference type="eggNOG" id="COG1403">
    <property type="taxonomic scope" value="Bacteria"/>
</dbReference>
<dbReference type="EMBL" id="CP004885">
    <property type="protein sequence ID" value="AGX88650.1"/>
    <property type="molecule type" value="Genomic_DNA"/>
</dbReference>
<evidence type="ECO:0000313" key="1">
    <source>
        <dbReference type="EMBL" id="AGX88650.1"/>
    </source>
</evidence>
<dbReference type="NCBIfam" id="TIGR02646">
    <property type="entry name" value="retron system putative HNH endonuclease"/>
    <property type="match status" value="1"/>
</dbReference>
<accession>U5NBF1</accession>
<evidence type="ECO:0000313" key="2">
    <source>
        <dbReference type="Proteomes" id="UP000017184"/>
    </source>
</evidence>
<dbReference type="OrthoDB" id="8617719at2"/>
<dbReference type="RefSeq" id="WP_022776585.1">
    <property type="nucleotide sequence ID" value="NC_022576.1"/>
</dbReference>
<organism evidence="1 2">
    <name type="scientific">Candidatus Symbiobacter mobilis CR</name>
    <dbReference type="NCBI Taxonomy" id="946483"/>
    <lineage>
        <taxon>Bacteria</taxon>
        <taxon>Pseudomonadati</taxon>
        <taxon>Pseudomonadota</taxon>
        <taxon>Betaproteobacteria</taxon>
        <taxon>Burkholderiales</taxon>
        <taxon>Comamonadaceae</taxon>
    </lineage>
</organism>
<dbReference type="PATRIC" id="fig|946483.4.peg.2626"/>
<dbReference type="Proteomes" id="UP000017184">
    <property type="component" value="Chromosome"/>
</dbReference>
<sequence>MKRVRRQPEPIQLTNYRHANPFCTWQQMRDDAMHDGPAAYEESRKKLIAGQGGICAFCEIDICDNDPLQCRVEHFHPKSDITQAHNWALDWNNLLAVCAGGSYRFASAPYVHEPLAENLSCDTHKNRMIQVGRLQEQCEGWILDPAAIPAFPSLFRLEMSTGRLLPDPDHCAVLPIWPGNRHADVPTLVQHTIDMLNLNCDRLCNARLTIIRDIERNKKKQRMAGFAAHQGLGNLAAHYLRQRWPGFFSTIRLCLGTAAETYLANLGYQG</sequence>